<protein>
    <submittedName>
        <fullName evidence="1">Uncharacterized protein</fullName>
    </submittedName>
</protein>
<dbReference type="AlphaFoldDB" id="A0ABD0X1G4"/>
<comment type="caution">
    <text evidence="1">The sequence shown here is derived from an EMBL/GenBank/DDBJ whole genome shotgun (WGS) entry which is preliminary data.</text>
</comment>
<proteinExistence type="predicted"/>
<evidence type="ECO:0000313" key="2">
    <source>
        <dbReference type="Proteomes" id="UP001557470"/>
    </source>
</evidence>
<accession>A0ABD0X1G4</accession>
<organism evidence="1 2">
    <name type="scientific">Umbra pygmaea</name>
    <name type="common">Eastern mudminnow</name>
    <dbReference type="NCBI Taxonomy" id="75934"/>
    <lineage>
        <taxon>Eukaryota</taxon>
        <taxon>Metazoa</taxon>
        <taxon>Chordata</taxon>
        <taxon>Craniata</taxon>
        <taxon>Vertebrata</taxon>
        <taxon>Euteleostomi</taxon>
        <taxon>Actinopterygii</taxon>
        <taxon>Neopterygii</taxon>
        <taxon>Teleostei</taxon>
        <taxon>Protacanthopterygii</taxon>
        <taxon>Esociformes</taxon>
        <taxon>Umbridae</taxon>
        <taxon>Umbra</taxon>
    </lineage>
</organism>
<dbReference type="EMBL" id="JAGEUA010000007">
    <property type="protein sequence ID" value="KAL0969757.1"/>
    <property type="molecule type" value="Genomic_DNA"/>
</dbReference>
<name>A0ABD0X1G4_UMBPY</name>
<reference evidence="1 2" key="1">
    <citation type="submission" date="2024-06" db="EMBL/GenBank/DDBJ databases">
        <authorList>
            <person name="Pan Q."/>
            <person name="Wen M."/>
            <person name="Jouanno E."/>
            <person name="Zahm M."/>
            <person name="Klopp C."/>
            <person name="Cabau C."/>
            <person name="Louis A."/>
            <person name="Berthelot C."/>
            <person name="Parey E."/>
            <person name="Roest Crollius H."/>
            <person name="Montfort J."/>
            <person name="Robinson-Rechavi M."/>
            <person name="Bouchez O."/>
            <person name="Lampietro C."/>
            <person name="Lopez Roques C."/>
            <person name="Donnadieu C."/>
            <person name="Postlethwait J."/>
            <person name="Bobe J."/>
            <person name="Verreycken H."/>
            <person name="Guiguen Y."/>
        </authorList>
    </citation>
    <scope>NUCLEOTIDE SEQUENCE [LARGE SCALE GENOMIC DNA]</scope>
    <source>
        <strain evidence="1">Up_M1</strain>
        <tissue evidence="1">Testis</tissue>
    </source>
</reference>
<keyword evidence="2" id="KW-1185">Reference proteome</keyword>
<gene>
    <name evidence="1" type="ORF">UPYG_G00231880</name>
</gene>
<dbReference type="Proteomes" id="UP001557470">
    <property type="component" value="Unassembled WGS sequence"/>
</dbReference>
<evidence type="ECO:0000313" key="1">
    <source>
        <dbReference type="EMBL" id="KAL0969757.1"/>
    </source>
</evidence>
<sequence length="82" mass="9604">MQSMMANHIVITHATLHYSGLKDLVVGELKATHLPSRTSQFRPLHQMDYKTTQHPTTYPIRCFTKTNIQTFWGFAILDYFLY</sequence>